<evidence type="ECO:0000256" key="3">
    <source>
        <dbReference type="ARBA" id="ARBA00022723"/>
    </source>
</evidence>
<dbReference type="InterPro" id="IPR015517">
    <property type="entry name" value="dCMP_deaminase-rel"/>
</dbReference>
<comment type="function">
    <text evidence="7">Supplies the nucleotide substrate for thymidylate synthetase.</text>
</comment>
<dbReference type="GO" id="GO:0009165">
    <property type="term" value="P:nucleotide biosynthetic process"/>
    <property type="evidence" value="ECO:0007669"/>
    <property type="project" value="UniProtKB-KW"/>
</dbReference>
<reference evidence="16" key="1">
    <citation type="submission" date="2015-08" db="UniProtKB">
        <authorList>
            <consortium name="WormBaseParasite"/>
        </authorList>
    </citation>
    <scope>IDENTIFICATION</scope>
</reference>
<evidence type="ECO:0000256" key="8">
    <source>
        <dbReference type="ARBA" id="ARBA00038938"/>
    </source>
</evidence>
<dbReference type="InterPro" id="IPR016473">
    <property type="entry name" value="dCMP_deaminase"/>
</dbReference>
<evidence type="ECO:0000256" key="2">
    <source>
        <dbReference type="ARBA" id="ARBA00006576"/>
    </source>
</evidence>
<keyword evidence="4" id="KW-0545">Nucleotide biosynthesis</keyword>
<keyword evidence="5" id="KW-0378">Hydrolase</keyword>
<evidence type="ECO:0000256" key="6">
    <source>
        <dbReference type="ARBA" id="ARBA00022833"/>
    </source>
</evidence>
<dbReference type="GO" id="GO:0006220">
    <property type="term" value="P:pyrimidine nucleotide metabolic process"/>
    <property type="evidence" value="ECO:0007669"/>
    <property type="project" value="InterPro"/>
</dbReference>
<dbReference type="Proteomes" id="UP000035681">
    <property type="component" value="Unplaced"/>
</dbReference>
<comment type="catalytic activity">
    <reaction evidence="10">
        <text>dCMP + H2O + H(+) = dUMP + NH4(+)</text>
        <dbReference type="Rhea" id="RHEA:22924"/>
        <dbReference type="ChEBI" id="CHEBI:15377"/>
        <dbReference type="ChEBI" id="CHEBI:15378"/>
        <dbReference type="ChEBI" id="CHEBI:28938"/>
        <dbReference type="ChEBI" id="CHEBI:57566"/>
        <dbReference type="ChEBI" id="CHEBI:246422"/>
        <dbReference type="EC" id="3.5.4.12"/>
    </reaction>
</comment>
<evidence type="ECO:0000313" key="15">
    <source>
        <dbReference type="Proteomes" id="UP000035681"/>
    </source>
</evidence>
<feature type="binding site" evidence="13">
    <location>
        <position position="107"/>
    </location>
    <ligand>
        <name>Zn(2+)</name>
        <dbReference type="ChEBI" id="CHEBI:29105"/>
        <note>catalytic</note>
    </ligand>
</feature>
<evidence type="ECO:0000256" key="1">
    <source>
        <dbReference type="ARBA" id="ARBA00001947"/>
    </source>
</evidence>
<evidence type="ECO:0000259" key="14">
    <source>
        <dbReference type="PROSITE" id="PS51747"/>
    </source>
</evidence>
<dbReference type="InterPro" id="IPR035105">
    <property type="entry name" value="Deoxycytidylate_deaminase_dom"/>
</dbReference>
<evidence type="ECO:0000256" key="12">
    <source>
        <dbReference type="PIRSR" id="PIRSR006019-1"/>
    </source>
</evidence>
<evidence type="ECO:0000256" key="7">
    <source>
        <dbReference type="ARBA" id="ARBA00037036"/>
    </source>
</evidence>
<dbReference type="PROSITE" id="PS51747">
    <property type="entry name" value="CYT_DCMP_DEAMINASES_2"/>
    <property type="match status" value="1"/>
</dbReference>
<dbReference type="WBParaSite" id="SSTP_0000467400.1">
    <property type="protein sequence ID" value="SSTP_0000467400.1"/>
    <property type="gene ID" value="SSTP_0000467400"/>
</dbReference>
<dbReference type="PROSITE" id="PS00903">
    <property type="entry name" value="CYT_DCMP_DEAMINASES_1"/>
    <property type="match status" value="1"/>
</dbReference>
<dbReference type="InterPro" id="IPR002125">
    <property type="entry name" value="CMP_dCMP_dom"/>
</dbReference>
<evidence type="ECO:0000256" key="9">
    <source>
        <dbReference type="ARBA" id="ARBA00041763"/>
    </source>
</evidence>
<evidence type="ECO:0000256" key="13">
    <source>
        <dbReference type="PIRSR" id="PIRSR006019-2"/>
    </source>
</evidence>
<accession>A0A0K0E590</accession>
<dbReference type="InterPro" id="IPR016193">
    <property type="entry name" value="Cytidine_deaminase-like"/>
</dbReference>
<protein>
    <recommendedName>
        <fullName evidence="11">Probable deoxycytidylate deaminase</fullName>
        <ecNumber evidence="8">3.5.4.12</ecNumber>
    </recommendedName>
    <alternativeName>
        <fullName evidence="9">dCMP deaminase</fullName>
    </alternativeName>
</protein>
<evidence type="ECO:0000256" key="11">
    <source>
        <dbReference type="ARBA" id="ARBA00071625"/>
    </source>
</evidence>
<evidence type="ECO:0000313" key="16">
    <source>
        <dbReference type="WBParaSite" id="SSTP_0000467400.1"/>
    </source>
</evidence>
<dbReference type="Gene3D" id="3.40.140.10">
    <property type="entry name" value="Cytidine Deaminase, domain 2"/>
    <property type="match status" value="1"/>
</dbReference>
<comment type="similarity">
    <text evidence="2">Belongs to the cytidine and deoxycytidylate deaminase family.</text>
</comment>
<feature type="binding site" evidence="13">
    <location>
        <position position="81"/>
    </location>
    <ligand>
        <name>Zn(2+)</name>
        <dbReference type="ChEBI" id="CHEBI:29105"/>
        <note>catalytic</note>
    </ligand>
</feature>
<proteinExistence type="inferred from homology"/>
<dbReference type="EC" id="3.5.4.12" evidence="8"/>
<dbReference type="GO" id="GO:0004132">
    <property type="term" value="F:dCMP deaminase activity"/>
    <property type="evidence" value="ECO:0007669"/>
    <property type="project" value="UniProtKB-EC"/>
</dbReference>
<dbReference type="Pfam" id="PF00383">
    <property type="entry name" value="dCMP_cyt_deam_1"/>
    <property type="match status" value="1"/>
</dbReference>
<dbReference type="InterPro" id="IPR016192">
    <property type="entry name" value="APOBEC/CMP_deaminase_Zn-bd"/>
</dbReference>
<dbReference type="FunFam" id="3.40.140.10:FF:000021">
    <property type="entry name" value="Deoxycytidylate deaminase"/>
    <property type="match status" value="1"/>
</dbReference>
<keyword evidence="3 13" id="KW-0479">Metal-binding</keyword>
<keyword evidence="15" id="KW-1185">Reference proteome</keyword>
<dbReference type="PIRSF" id="PIRSF006019">
    <property type="entry name" value="dCMP_deaminase"/>
    <property type="match status" value="1"/>
</dbReference>
<organism evidence="16">
    <name type="scientific">Strongyloides stercoralis</name>
    <name type="common">Threadworm</name>
    <dbReference type="NCBI Taxonomy" id="6248"/>
    <lineage>
        <taxon>Eukaryota</taxon>
        <taxon>Metazoa</taxon>
        <taxon>Ecdysozoa</taxon>
        <taxon>Nematoda</taxon>
        <taxon>Chromadorea</taxon>
        <taxon>Rhabditida</taxon>
        <taxon>Tylenchina</taxon>
        <taxon>Panagrolaimomorpha</taxon>
        <taxon>Strongyloidoidea</taxon>
        <taxon>Strongyloididae</taxon>
        <taxon>Strongyloides</taxon>
    </lineage>
</organism>
<evidence type="ECO:0000256" key="10">
    <source>
        <dbReference type="ARBA" id="ARBA00052978"/>
    </source>
</evidence>
<dbReference type="GO" id="GO:0008270">
    <property type="term" value="F:zinc ion binding"/>
    <property type="evidence" value="ECO:0007669"/>
    <property type="project" value="InterPro"/>
</dbReference>
<feature type="binding site" evidence="13">
    <location>
        <position position="110"/>
    </location>
    <ligand>
        <name>Zn(2+)</name>
        <dbReference type="ChEBI" id="CHEBI:29105"/>
        <note>catalytic</note>
    </ligand>
</feature>
<dbReference type="STRING" id="6248.A0A0K0E590"/>
<keyword evidence="6 13" id="KW-0862">Zinc</keyword>
<name>A0A0K0E590_STRER</name>
<evidence type="ECO:0000256" key="5">
    <source>
        <dbReference type="ARBA" id="ARBA00022801"/>
    </source>
</evidence>
<dbReference type="PANTHER" id="PTHR11086:SF18">
    <property type="entry name" value="DEOXYCYTIDYLATE DEAMINASE"/>
    <property type="match status" value="1"/>
</dbReference>
<dbReference type="GO" id="GO:0005737">
    <property type="term" value="C:cytoplasm"/>
    <property type="evidence" value="ECO:0007669"/>
    <property type="project" value="TreeGrafter"/>
</dbReference>
<dbReference type="SUPFAM" id="SSF53927">
    <property type="entry name" value="Cytidine deaminase-like"/>
    <property type="match status" value="1"/>
</dbReference>
<feature type="domain" description="CMP/dCMP-type deaminase" evidence="14">
    <location>
        <begin position="11"/>
        <end position="140"/>
    </location>
</feature>
<dbReference type="PANTHER" id="PTHR11086">
    <property type="entry name" value="DEOXYCYTIDYLATE DEAMINASE-RELATED"/>
    <property type="match status" value="1"/>
</dbReference>
<dbReference type="AlphaFoldDB" id="A0A0K0E590"/>
<dbReference type="CDD" id="cd01286">
    <property type="entry name" value="deoxycytidylate_deaminase"/>
    <property type="match status" value="1"/>
</dbReference>
<evidence type="ECO:0000256" key="4">
    <source>
        <dbReference type="ARBA" id="ARBA00022727"/>
    </source>
</evidence>
<sequence length="172" mass="19947">MHDKKSENYLSWEEYFMATAFIAAKRSKDPETQVGAVIVGKNKKIVGIGYNGMPRGCDDDEMPWGKHNENPLDNKGMYVVHAEMNAIANKNCESLEDFTLYCTLFPCHNCAQMIIQQGIKEVVYFEDRPEKESMKASRNLFNICKIKLREWKRPNKQLHLDFLTGKCFLEKE</sequence>
<comment type="cofactor">
    <cofactor evidence="1 13">
        <name>Zn(2+)</name>
        <dbReference type="ChEBI" id="CHEBI:29105"/>
    </cofactor>
</comment>
<dbReference type="WBParaSite" id="TCONS_00014695.p1">
    <property type="protein sequence ID" value="TCONS_00014695.p1"/>
    <property type="gene ID" value="XLOC_009915"/>
</dbReference>
<feature type="active site" description="Proton donor" evidence="12">
    <location>
        <position position="83"/>
    </location>
</feature>